<accession>B9M3Z7</accession>
<dbReference type="Proteomes" id="UP000007721">
    <property type="component" value="Chromosome"/>
</dbReference>
<feature type="domain" description="Phage tail collar" evidence="1">
    <location>
        <begin position="7"/>
        <end position="63"/>
    </location>
</feature>
<organism evidence="2 3">
    <name type="scientific">Geotalea daltonii (strain DSM 22248 / JCM 15807 / FRC-32)</name>
    <name type="common">Geobacter daltonii</name>
    <dbReference type="NCBI Taxonomy" id="316067"/>
    <lineage>
        <taxon>Bacteria</taxon>
        <taxon>Pseudomonadati</taxon>
        <taxon>Thermodesulfobacteriota</taxon>
        <taxon>Desulfuromonadia</taxon>
        <taxon>Geobacterales</taxon>
        <taxon>Geobacteraceae</taxon>
        <taxon>Geotalea</taxon>
    </lineage>
</organism>
<reference evidence="2 3" key="1">
    <citation type="submission" date="2009-01" db="EMBL/GenBank/DDBJ databases">
        <title>Complete sequence of Geobacter sp. FRC-32.</title>
        <authorList>
            <consortium name="US DOE Joint Genome Institute"/>
            <person name="Lucas S."/>
            <person name="Copeland A."/>
            <person name="Lapidus A."/>
            <person name="Glavina del Rio T."/>
            <person name="Dalin E."/>
            <person name="Tice H."/>
            <person name="Bruce D."/>
            <person name="Goodwin L."/>
            <person name="Pitluck S."/>
            <person name="Saunders E."/>
            <person name="Brettin T."/>
            <person name="Detter J.C."/>
            <person name="Han C."/>
            <person name="Larimer F."/>
            <person name="Land M."/>
            <person name="Hauser L."/>
            <person name="Kyrpides N."/>
            <person name="Ovchinnikova G."/>
            <person name="Kostka J."/>
            <person name="Richardson P."/>
        </authorList>
    </citation>
    <scope>NUCLEOTIDE SEQUENCE [LARGE SCALE GENOMIC DNA]</scope>
    <source>
        <strain evidence="3">DSM 22248 / JCM 15807 / FRC-32</strain>
    </source>
</reference>
<dbReference type="KEGG" id="geo:Geob_1280"/>
<name>B9M3Z7_GEODF</name>
<dbReference type="HOGENOM" id="CLU_087872_0_0_7"/>
<dbReference type="InterPro" id="IPR037053">
    <property type="entry name" value="Phage_tail_collar_dom_sf"/>
</dbReference>
<evidence type="ECO:0000259" key="1">
    <source>
        <dbReference type="Pfam" id="PF07484"/>
    </source>
</evidence>
<evidence type="ECO:0000313" key="2">
    <source>
        <dbReference type="EMBL" id="ACM19640.1"/>
    </source>
</evidence>
<sequence length="173" mass="18378">MSDQFIGEIRMFGGNFAPVDWALCDGSTLQISQYDVLYAVIGTYFGGDGITNFKLPDFRGRIPVHMGTGQGLTPRGIGNAFGTEQETLQVAHIPAHNHVVSVGANATTAAPAGNYLGNSSNFSLYSTAAADSLLNQDTVGFFPAAPAQPHSNMMPSLCVNFIIATNGYYPQRP</sequence>
<dbReference type="AlphaFoldDB" id="B9M3Z7"/>
<dbReference type="EMBL" id="CP001390">
    <property type="protein sequence ID" value="ACM19640.1"/>
    <property type="molecule type" value="Genomic_DNA"/>
</dbReference>
<dbReference type="eggNOG" id="COG4675">
    <property type="taxonomic scope" value="Bacteria"/>
</dbReference>
<dbReference type="SUPFAM" id="SSF88874">
    <property type="entry name" value="Receptor-binding domain of short tail fibre protein gp12"/>
    <property type="match status" value="1"/>
</dbReference>
<dbReference type="OrthoDB" id="9810174at2"/>
<dbReference type="Pfam" id="PF07484">
    <property type="entry name" value="Collar"/>
    <property type="match status" value="1"/>
</dbReference>
<protein>
    <submittedName>
        <fullName evidence="2">Phage tail collar domain protein</fullName>
    </submittedName>
</protein>
<keyword evidence="3" id="KW-1185">Reference proteome</keyword>
<evidence type="ECO:0000313" key="3">
    <source>
        <dbReference type="Proteomes" id="UP000007721"/>
    </source>
</evidence>
<proteinExistence type="predicted"/>
<dbReference type="STRING" id="316067.Geob_1280"/>
<dbReference type="InterPro" id="IPR011083">
    <property type="entry name" value="Phage_tail_collar_dom"/>
</dbReference>
<dbReference type="Gene3D" id="3.90.1340.10">
    <property type="entry name" value="Phage tail collar domain"/>
    <property type="match status" value="1"/>
</dbReference>
<dbReference type="RefSeq" id="WP_012646369.1">
    <property type="nucleotide sequence ID" value="NC_011979.1"/>
</dbReference>
<gene>
    <name evidence="2" type="ordered locus">Geob_1280</name>
</gene>